<keyword evidence="4" id="KW-0539">Nucleus</keyword>
<dbReference type="GO" id="GO:0019185">
    <property type="term" value="C:snRNA-activating protein complex"/>
    <property type="evidence" value="ECO:0007669"/>
    <property type="project" value="TreeGrafter"/>
</dbReference>
<dbReference type="PANTHER" id="PTHR46621:SF1">
    <property type="entry name" value="SNRNA-ACTIVATING PROTEIN COMPLEX SUBUNIT 4"/>
    <property type="match status" value="1"/>
</dbReference>
<evidence type="ECO:0000256" key="4">
    <source>
        <dbReference type="ARBA" id="ARBA00023242"/>
    </source>
</evidence>
<evidence type="ECO:0000313" key="10">
    <source>
        <dbReference type="EMBL" id="CAF4257088.1"/>
    </source>
</evidence>
<feature type="domain" description="Myb-like" evidence="6">
    <location>
        <begin position="218"/>
        <end position="272"/>
    </location>
</feature>
<dbReference type="SMART" id="SM00717">
    <property type="entry name" value="SANT"/>
    <property type="match status" value="3"/>
</dbReference>
<evidence type="ECO:0000256" key="5">
    <source>
        <dbReference type="SAM" id="MobiDB-lite"/>
    </source>
</evidence>
<dbReference type="Proteomes" id="UP000663848">
    <property type="component" value="Unassembled WGS sequence"/>
</dbReference>
<comment type="caution">
    <text evidence="9">The sequence shown here is derived from an EMBL/GenBank/DDBJ whole genome shotgun (WGS) entry which is preliminary data.</text>
</comment>
<dbReference type="Pfam" id="PF00249">
    <property type="entry name" value="Myb_DNA-binding"/>
    <property type="match status" value="1"/>
</dbReference>
<dbReference type="Proteomes" id="UP000663851">
    <property type="component" value="Unassembled WGS sequence"/>
</dbReference>
<dbReference type="GO" id="GO:0001006">
    <property type="term" value="F:RNA polymerase III type 3 promoter sequence-specific DNA binding"/>
    <property type="evidence" value="ECO:0007669"/>
    <property type="project" value="TreeGrafter"/>
</dbReference>
<evidence type="ECO:0000256" key="2">
    <source>
        <dbReference type="ARBA" id="ARBA00023125"/>
    </source>
</evidence>
<dbReference type="InterPro" id="IPR009057">
    <property type="entry name" value="Homeodomain-like_sf"/>
</dbReference>
<dbReference type="EMBL" id="CAJNYU010001359">
    <property type="protein sequence ID" value="CAF3429306.1"/>
    <property type="molecule type" value="Genomic_DNA"/>
</dbReference>
<evidence type="ECO:0000313" key="15">
    <source>
        <dbReference type="Proteomes" id="UP000663873"/>
    </source>
</evidence>
<dbReference type="EMBL" id="CAJOBQ010001531">
    <property type="protein sequence ID" value="CAF4495171.1"/>
    <property type="molecule type" value="Genomic_DNA"/>
</dbReference>
<name>A0A818IBY6_9BILA</name>
<dbReference type="EMBL" id="CAJNYT010003059">
    <property type="protein sequence ID" value="CAF3521978.1"/>
    <property type="molecule type" value="Genomic_DNA"/>
</dbReference>
<dbReference type="EMBL" id="CAJOBP010001135">
    <property type="protein sequence ID" value="CAF4257088.1"/>
    <property type="molecule type" value="Genomic_DNA"/>
</dbReference>
<keyword evidence="3" id="KW-0804">Transcription</keyword>
<dbReference type="GO" id="GO:0000978">
    <property type="term" value="F:RNA polymerase II cis-regulatory region sequence-specific DNA binding"/>
    <property type="evidence" value="ECO:0007669"/>
    <property type="project" value="TreeGrafter"/>
</dbReference>
<dbReference type="PANTHER" id="PTHR46621">
    <property type="entry name" value="SNRNA-ACTIVATING PROTEIN COMPLEX SUBUNIT 4"/>
    <property type="match status" value="1"/>
</dbReference>
<dbReference type="Proteomes" id="UP000663873">
    <property type="component" value="Unassembled WGS sequence"/>
</dbReference>
<feature type="domain" description="HTH myb-type" evidence="7">
    <location>
        <begin position="386"/>
        <end position="440"/>
    </location>
</feature>
<dbReference type="GO" id="GO:0042796">
    <property type="term" value="P:snRNA transcription by RNA polymerase III"/>
    <property type="evidence" value="ECO:0007669"/>
    <property type="project" value="TreeGrafter"/>
</dbReference>
<evidence type="ECO:0000313" key="12">
    <source>
        <dbReference type="EMBL" id="CAF4495171.1"/>
    </source>
</evidence>
<dbReference type="EMBL" id="CAJOBR010002196">
    <property type="protein sequence ID" value="CAF4663704.1"/>
    <property type="molecule type" value="Genomic_DNA"/>
</dbReference>
<reference evidence="9" key="1">
    <citation type="submission" date="2021-02" db="EMBL/GenBank/DDBJ databases">
        <authorList>
            <person name="Nowell W R."/>
        </authorList>
    </citation>
    <scope>NUCLEOTIDE SEQUENCE</scope>
</reference>
<dbReference type="Proteomes" id="UP000663872">
    <property type="component" value="Unassembled WGS sequence"/>
</dbReference>
<sequence>MSSFMPDNILLDIEKLETMLTNSSSSCSGESSLYNFQTSPNSRSVTTTARFTGSSKIYLRNLNKLLADIEQKQKILSHGGGSILKRLRPVNSSSSSSSSSSLSSRSLTFTSLFTRPSVKCISNNRLEPKTISFAQLITQTSSFPSTYSNHQSEYGCAKLNEKMWVVHCREQLIKAVNDELKQTLQEEANLDWNHISSYHLSNKWSAGVCENAWKQVCNPRINQSKWSNKEDRRLLSIVEREPLSADRWTSIAKELGTDRSAYLCAKRYMQITNDKHSKRPLEINERNQIISNMKDDKQGYYRKYNKLAYELGDRTREFIYNQWLHIDPSCKRGRWSDVEHAQLLTHIHQQTHKITNWPLVSAPVHTRSSRQCRERVLDTIKNGNRTTKEKHRLFTADEDRLLLEQYALHGAKWSMIAKEFSARTDNSLLVRYRMLIKAKTQWDWFCQTNSRMKSFLVFLYNRQMNNNDTYFINKNSTDILSLCNNANEIQHDLEQFGFYRRGLPFPITDEEFQWFNQKPELIENIAQIALEEFTQQRLCFRKFKAEIKPWFTSSLFTSIPNDIIRQMLCRTIPSRRKRKSISSSASTTKRSKTDGIDQLDNTGDIDCKQEPRVPQLPSILTTTSRHVLRPVPNQFFTSQSTTKLSMTSSSTHFCPYLILIRQNS</sequence>
<evidence type="ECO:0000313" key="9">
    <source>
        <dbReference type="EMBL" id="CAF3521978.1"/>
    </source>
</evidence>
<keyword evidence="1" id="KW-0805">Transcription regulation</keyword>
<dbReference type="Proteomes" id="UP000663862">
    <property type="component" value="Unassembled WGS sequence"/>
</dbReference>
<organism evidence="9 14">
    <name type="scientific">Rotaria socialis</name>
    <dbReference type="NCBI Taxonomy" id="392032"/>
    <lineage>
        <taxon>Eukaryota</taxon>
        <taxon>Metazoa</taxon>
        <taxon>Spiralia</taxon>
        <taxon>Gnathifera</taxon>
        <taxon>Rotifera</taxon>
        <taxon>Eurotatoria</taxon>
        <taxon>Bdelloidea</taxon>
        <taxon>Philodinida</taxon>
        <taxon>Philodinidae</taxon>
        <taxon>Rotaria</taxon>
    </lineage>
</organism>
<dbReference type="Proteomes" id="UP000663869">
    <property type="component" value="Unassembled WGS sequence"/>
</dbReference>
<gene>
    <name evidence="8" type="ORF">FME351_LOCUS11668</name>
    <name evidence="9" type="ORF">GRG538_LOCUS18793</name>
    <name evidence="11" type="ORF">HFQ381_LOCUS23932</name>
    <name evidence="13" type="ORF">QYT958_LOCUS15640</name>
    <name evidence="12" type="ORF">TSG867_LOCUS20627</name>
    <name evidence="10" type="ORF">UJA718_LOCUS9917</name>
</gene>
<evidence type="ECO:0000313" key="11">
    <source>
        <dbReference type="EMBL" id="CAF4451638.1"/>
    </source>
</evidence>
<dbReference type="Pfam" id="PF13921">
    <property type="entry name" value="Myb_DNA-bind_6"/>
    <property type="match status" value="1"/>
</dbReference>
<feature type="domain" description="Myb-like" evidence="6">
    <location>
        <begin position="386"/>
        <end position="436"/>
    </location>
</feature>
<dbReference type="GO" id="GO:0042795">
    <property type="term" value="P:snRNA transcription by RNA polymerase II"/>
    <property type="evidence" value="ECO:0007669"/>
    <property type="project" value="TreeGrafter"/>
</dbReference>
<dbReference type="CDD" id="cd00167">
    <property type="entry name" value="SANT"/>
    <property type="match status" value="2"/>
</dbReference>
<evidence type="ECO:0008006" key="16">
    <source>
        <dbReference type="Google" id="ProtNLM"/>
    </source>
</evidence>
<dbReference type="PROSITE" id="PS51294">
    <property type="entry name" value="HTH_MYB"/>
    <property type="match status" value="2"/>
</dbReference>
<dbReference type="SUPFAM" id="SSF46689">
    <property type="entry name" value="Homeodomain-like"/>
    <property type="match status" value="3"/>
</dbReference>
<evidence type="ECO:0000256" key="3">
    <source>
        <dbReference type="ARBA" id="ARBA00023163"/>
    </source>
</evidence>
<accession>A0A818IBY6</accession>
<dbReference type="PROSITE" id="PS50090">
    <property type="entry name" value="MYB_LIKE"/>
    <property type="match status" value="3"/>
</dbReference>
<keyword evidence="15" id="KW-1185">Reference proteome</keyword>
<dbReference type="InterPro" id="IPR001005">
    <property type="entry name" value="SANT/Myb"/>
</dbReference>
<proteinExistence type="predicted"/>
<feature type="region of interest" description="Disordered" evidence="5">
    <location>
        <begin position="574"/>
        <end position="610"/>
    </location>
</feature>
<evidence type="ECO:0000256" key="1">
    <source>
        <dbReference type="ARBA" id="ARBA00023015"/>
    </source>
</evidence>
<evidence type="ECO:0000259" key="6">
    <source>
        <dbReference type="PROSITE" id="PS50090"/>
    </source>
</evidence>
<dbReference type="AlphaFoldDB" id="A0A818IBY6"/>
<dbReference type="EMBL" id="CAJOBO010002449">
    <property type="protein sequence ID" value="CAF4451638.1"/>
    <property type="molecule type" value="Genomic_DNA"/>
</dbReference>
<evidence type="ECO:0000313" key="13">
    <source>
        <dbReference type="EMBL" id="CAF4663704.1"/>
    </source>
</evidence>
<feature type="domain" description="Myb-like" evidence="6">
    <location>
        <begin position="327"/>
        <end position="380"/>
    </location>
</feature>
<protein>
    <recommendedName>
        <fullName evidence="16">snRNA-activating protein complex subunit 4</fullName>
    </recommendedName>
</protein>
<evidence type="ECO:0000259" key="7">
    <source>
        <dbReference type="PROSITE" id="PS51294"/>
    </source>
</evidence>
<feature type="domain" description="HTH myb-type" evidence="7">
    <location>
        <begin position="218"/>
        <end position="276"/>
    </location>
</feature>
<dbReference type="InterPro" id="IPR051575">
    <property type="entry name" value="Myb-like_DNA-bd"/>
</dbReference>
<dbReference type="InterPro" id="IPR017930">
    <property type="entry name" value="Myb_dom"/>
</dbReference>
<keyword evidence="2" id="KW-0238">DNA-binding</keyword>
<evidence type="ECO:0000313" key="14">
    <source>
        <dbReference type="Proteomes" id="UP000663872"/>
    </source>
</evidence>
<dbReference type="Gene3D" id="1.10.10.60">
    <property type="entry name" value="Homeodomain-like"/>
    <property type="match status" value="3"/>
</dbReference>
<evidence type="ECO:0000313" key="8">
    <source>
        <dbReference type="EMBL" id="CAF3429306.1"/>
    </source>
</evidence>